<proteinExistence type="inferred from homology"/>
<dbReference type="GO" id="GO:0008173">
    <property type="term" value="F:RNA methyltransferase activity"/>
    <property type="evidence" value="ECO:0007669"/>
    <property type="project" value="InterPro"/>
</dbReference>
<feature type="domain" description="SAM-dependent MTase RsmB/NOP-type" evidence="6">
    <location>
        <begin position="98"/>
        <end position="502"/>
    </location>
</feature>
<sequence length="504" mass="59266">MSFLYRKAAQMLSRCSQGGGIKNVLLENEDKSIKKLYSILYKALEDLDLLNKIYNIYLSKICKNKFLGIILLSVLVHRNKIDGGGKLKREIKKREREILDFYKKAREKPYNNNILEINNISKYFLIYGNDNSIKEELMRSIQIEEDEDIRNLYKITNNKVKMLIDSRFYRENKIRIIDKTSCLVVKAGNIKRGMVVVDICSSPGSKAIFSLISLKKKGYLICVEKNKKRCFTLLNEILKNGEYDGLYLDEHFIESEKFILNEYNFFNNKKHNIYYIKHKNNELIIKIYNCDFLNLSSDDFPNKIDVVYIDPSCSSSGMPDFIYKKNIENAFSNKNYKNEKYNKSDNFKKKINKQRNENTNNIDKFNNATEWQNINESDNIIEESNDYMPEKISEIKIPKVPSIFKDKVKKLSEFQKKILNHALVNLTGSSTFIYSTCSFFEEENEQVIQEVLQKNPNFYLKKAGKDKFLSNNHKYDFSNKCIRTFPEKDLCRGIFISKICRKNI</sequence>
<gene>
    <name evidence="7" type="ORF">PRELSG_0604000</name>
</gene>
<dbReference type="PRINTS" id="PR02008">
    <property type="entry name" value="RCMTFAMILY"/>
</dbReference>
<dbReference type="VEuPathDB" id="PlasmoDB:PRELSG_0604000"/>
<evidence type="ECO:0000313" key="7">
    <source>
        <dbReference type="EMBL" id="CRG99065.1"/>
    </source>
</evidence>
<dbReference type="RefSeq" id="XP_028532073.1">
    <property type="nucleotide sequence ID" value="XM_028675489.1"/>
</dbReference>
<evidence type="ECO:0000259" key="6">
    <source>
        <dbReference type="PROSITE" id="PS51686"/>
    </source>
</evidence>
<organism evidence="7 8">
    <name type="scientific">Plasmodium relictum</name>
    <dbReference type="NCBI Taxonomy" id="85471"/>
    <lineage>
        <taxon>Eukaryota</taxon>
        <taxon>Sar</taxon>
        <taxon>Alveolata</taxon>
        <taxon>Apicomplexa</taxon>
        <taxon>Aconoidasida</taxon>
        <taxon>Haemosporida</taxon>
        <taxon>Plasmodiidae</taxon>
        <taxon>Plasmodium</taxon>
        <taxon>Plasmodium (Haemamoeba)</taxon>
    </lineage>
</organism>
<feature type="active site" description="Nucleophile" evidence="5">
    <location>
        <position position="437"/>
    </location>
</feature>
<accession>A0A1J1H2A6</accession>
<dbReference type="InterPro" id="IPR023267">
    <property type="entry name" value="RCMT"/>
</dbReference>
<dbReference type="KEGG" id="prel:PRELSG_0604000"/>
<dbReference type="InterPro" id="IPR029063">
    <property type="entry name" value="SAM-dependent_MTases_sf"/>
</dbReference>
<comment type="similarity">
    <text evidence="5">Belongs to the class I-like SAM-binding methyltransferase superfamily. RsmB/NOP family.</text>
</comment>
<dbReference type="OMA" id="MVIVDVC"/>
<keyword evidence="8" id="KW-1185">Reference proteome</keyword>
<feature type="binding site" evidence="5">
    <location>
        <position position="224"/>
    </location>
    <ligand>
        <name>S-adenosyl-L-methionine</name>
        <dbReference type="ChEBI" id="CHEBI:59789"/>
    </ligand>
</feature>
<dbReference type="AlphaFoldDB" id="A0A1J1H2A6"/>
<keyword evidence="2 5" id="KW-0808">Transferase</keyword>
<keyword evidence="4 5" id="KW-0694">RNA-binding</keyword>
<keyword evidence="1 5" id="KW-0489">Methyltransferase</keyword>
<dbReference type="GeneID" id="39735166"/>
<name>A0A1J1H2A6_PLARL</name>
<dbReference type="GO" id="GO:0070475">
    <property type="term" value="P:rRNA base methylation"/>
    <property type="evidence" value="ECO:0007669"/>
    <property type="project" value="TreeGrafter"/>
</dbReference>
<dbReference type="GO" id="GO:0005730">
    <property type="term" value="C:nucleolus"/>
    <property type="evidence" value="ECO:0007669"/>
    <property type="project" value="TreeGrafter"/>
</dbReference>
<evidence type="ECO:0000256" key="1">
    <source>
        <dbReference type="ARBA" id="ARBA00022603"/>
    </source>
</evidence>
<evidence type="ECO:0000256" key="2">
    <source>
        <dbReference type="ARBA" id="ARBA00022679"/>
    </source>
</evidence>
<dbReference type="PANTHER" id="PTHR22807:SF4">
    <property type="entry name" value="28S RRNA (CYTOSINE-C(5))-METHYLTRANSFERASE"/>
    <property type="match status" value="1"/>
</dbReference>
<dbReference type="GO" id="GO:0003723">
    <property type="term" value="F:RNA binding"/>
    <property type="evidence" value="ECO:0007669"/>
    <property type="project" value="UniProtKB-UniRule"/>
</dbReference>
<evidence type="ECO:0000256" key="5">
    <source>
        <dbReference type="PROSITE-ProRule" id="PRU01023"/>
    </source>
</evidence>
<dbReference type="PROSITE" id="PS51686">
    <property type="entry name" value="SAM_MT_RSMB_NOP"/>
    <property type="match status" value="1"/>
</dbReference>
<dbReference type="Proteomes" id="UP000220158">
    <property type="component" value="Chromosome 6"/>
</dbReference>
<dbReference type="Pfam" id="PF01189">
    <property type="entry name" value="Methyltr_RsmB-F"/>
    <property type="match status" value="1"/>
</dbReference>
<evidence type="ECO:0000313" key="8">
    <source>
        <dbReference type="Proteomes" id="UP000220158"/>
    </source>
</evidence>
<protein>
    <submittedName>
        <fullName evidence="7">S-adenosyl-L-methionine-dependent methyltransferase, putative</fullName>
    </submittedName>
</protein>
<dbReference type="EMBL" id="LN835301">
    <property type="protein sequence ID" value="CRG99065.1"/>
    <property type="molecule type" value="Genomic_DNA"/>
</dbReference>
<dbReference type="Gene3D" id="3.40.50.150">
    <property type="entry name" value="Vaccinia Virus protein VP39"/>
    <property type="match status" value="1"/>
</dbReference>
<evidence type="ECO:0000256" key="4">
    <source>
        <dbReference type="ARBA" id="ARBA00022884"/>
    </source>
</evidence>
<reference evidence="7 8" key="1">
    <citation type="submission" date="2015-04" db="EMBL/GenBank/DDBJ databases">
        <authorList>
            <consortium name="Pathogen Informatics"/>
        </authorList>
    </citation>
    <scope>NUCLEOTIDE SEQUENCE [LARGE SCALE GENOMIC DNA]</scope>
    <source>
        <strain evidence="7 8">SGS1</strain>
    </source>
</reference>
<evidence type="ECO:0000256" key="3">
    <source>
        <dbReference type="ARBA" id="ARBA00022691"/>
    </source>
</evidence>
<dbReference type="InterPro" id="IPR049560">
    <property type="entry name" value="MeTrfase_RsmB-F_NOP2_cat"/>
</dbReference>
<dbReference type="InterPro" id="IPR001678">
    <property type="entry name" value="MeTrfase_RsmB-F_NOP2_dom"/>
</dbReference>
<dbReference type="PANTHER" id="PTHR22807">
    <property type="entry name" value="NOP2 YEAST -RELATED NOL1/NOP2/FMU SUN DOMAIN-CONTAINING"/>
    <property type="match status" value="1"/>
</dbReference>
<dbReference type="SUPFAM" id="SSF53335">
    <property type="entry name" value="S-adenosyl-L-methionine-dependent methyltransferases"/>
    <property type="match status" value="1"/>
</dbReference>
<feature type="binding site" evidence="5">
    <location>
        <position position="310"/>
    </location>
    <ligand>
        <name>S-adenosyl-L-methionine</name>
        <dbReference type="ChEBI" id="CHEBI:59789"/>
    </ligand>
</feature>
<comment type="caution">
    <text evidence="5">Lacks conserved residue(s) required for the propagation of feature annotation.</text>
</comment>
<keyword evidence="3 5" id="KW-0949">S-adenosyl-L-methionine</keyword>
<dbReference type="OrthoDB" id="435282at2759"/>